<reference evidence="2 3" key="1">
    <citation type="submission" date="2020-03" db="EMBL/GenBank/DDBJ databases">
        <title>Genomic Encyclopedia of Type Strains, Phase III (KMG-III): the genomes of soil and plant-associated and newly described type strains.</title>
        <authorList>
            <person name="Whitman W."/>
        </authorList>
    </citation>
    <scope>NUCLEOTIDE SEQUENCE [LARGE SCALE GENOMIC DNA]</scope>
    <source>
        <strain evidence="2 3">CECT 4207</strain>
    </source>
</reference>
<dbReference type="EMBL" id="JAAOZD010000003">
    <property type="protein sequence ID" value="NIJ01349.1"/>
    <property type="molecule type" value="Genomic_DNA"/>
</dbReference>
<evidence type="ECO:0000313" key="3">
    <source>
        <dbReference type="Proteomes" id="UP000802392"/>
    </source>
</evidence>
<organism evidence="2 3">
    <name type="scientific">Paenarthrobacter ilicis</name>
    <dbReference type="NCBI Taxonomy" id="43665"/>
    <lineage>
        <taxon>Bacteria</taxon>
        <taxon>Bacillati</taxon>
        <taxon>Actinomycetota</taxon>
        <taxon>Actinomycetes</taxon>
        <taxon>Micrococcales</taxon>
        <taxon>Micrococcaceae</taxon>
        <taxon>Paenarthrobacter</taxon>
    </lineage>
</organism>
<keyword evidence="1" id="KW-1133">Transmembrane helix</keyword>
<evidence type="ECO:0000256" key="1">
    <source>
        <dbReference type="SAM" id="Phobius"/>
    </source>
</evidence>
<dbReference type="Proteomes" id="UP000802392">
    <property type="component" value="Unassembled WGS sequence"/>
</dbReference>
<gene>
    <name evidence="2" type="ORF">FHR86_001670</name>
</gene>
<feature type="transmembrane region" description="Helical" evidence="1">
    <location>
        <begin position="6"/>
        <end position="23"/>
    </location>
</feature>
<accession>A0ABX0TFP7</accession>
<comment type="caution">
    <text evidence="2">The sequence shown here is derived from an EMBL/GenBank/DDBJ whole genome shotgun (WGS) entry which is preliminary data.</text>
</comment>
<evidence type="ECO:0000313" key="2">
    <source>
        <dbReference type="EMBL" id="NIJ01349.1"/>
    </source>
</evidence>
<keyword evidence="3" id="KW-1185">Reference proteome</keyword>
<sequence length="52" mass="5502">MLGGGVTAITLVFAVIFKFIAFTHRDGPASLWGIVPVRRAEHPQPAPVTGTT</sequence>
<keyword evidence="1" id="KW-0472">Membrane</keyword>
<name>A0ABX0TFP7_9MICC</name>
<keyword evidence="1" id="KW-0812">Transmembrane</keyword>
<protein>
    <submittedName>
        <fullName evidence="2">Uncharacterized protein</fullName>
    </submittedName>
</protein>
<proteinExistence type="predicted"/>